<gene>
    <name evidence="2" type="ORF">RM877_39240</name>
</gene>
<sequence length="184" mass="19742">VFASSIASLQTTVLPAARTMLAMGAYGAFPKRFASVNPRSLSPVFSTVVAGVVTACFYTIVTLLSERTLLDTIAALGIMICWYYGITAFACVWFFRKELFLSPRNVIYKLVFPAVGGVMLLSVFVKSVLVSMDPEASGSGASIGGIGLVFYLGFGILLFGAVLMLGLRFVQPAFFRGETLTMDT</sequence>
<dbReference type="Gene3D" id="1.20.1740.10">
    <property type="entry name" value="Amino acid/polyamine transporter I"/>
    <property type="match status" value="1"/>
</dbReference>
<evidence type="ECO:0000256" key="1">
    <source>
        <dbReference type="SAM" id="Phobius"/>
    </source>
</evidence>
<keyword evidence="3" id="KW-1185">Reference proteome</keyword>
<feature type="non-terminal residue" evidence="2">
    <location>
        <position position="184"/>
    </location>
</feature>
<protein>
    <submittedName>
        <fullName evidence="2">Amino acid transporter</fullName>
    </submittedName>
</protein>
<keyword evidence="1" id="KW-1133">Transmembrane helix</keyword>
<evidence type="ECO:0000313" key="3">
    <source>
        <dbReference type="Proteomes" id="UP001183535"/>
    </source>
</evidence>
<proteinExistence type="predicted"/>
<dbReference type="EMBL" id="JAVRES010000133">
    <property type="protein sequence ID" value="MDT0440680.1"/>
    <property type="molecule type" value="Genomic_DNA"/>
</dbReference>
<organism evidence="2 3">
    <name type="scientific">Streptomyces doudnae</name>
    <dbReference type="NCBI Taxonomy" id="3075536"/>
    <lineage>
        <taxon>Bacteria</taxon>
        <taxon>Bacillati</taxon>
        <taxon>Actinomycetota</taxon>
        <taxon>Actinomycetes</taxon>
        <taxon>Kitasatosporales</taxon>
        <taxon>Streptomycetaceae</taxon>
        <taxon>Streptomyces</taxon>
    </lineage>
</organism>
<name>A0ABD5F175_9ACTN</name>
<accession>A0ABD5F175</accession>
<feature type="non-terminal residue" evidence="2">
    <location>
        <position position="1"/>
    </location>
</feature>
<feature type="transmembrane region" description="Helical" evidence="1">
    <location>
        <begin position="145"/>
        <end position="167"/>
    </location>
</feature>
<dbReference type="Proteomes" id="UP001183535">
    <property type="component" value="Unassembled WGS sequence"/>
</dbReference>
<feature type="transmembrane region" description="Helical" evidence="1">
    <location>
        <begin position="107"/>
        <end position="125"/>
    </location>
</feature>
<keyword evidence="1" id="KW-0812">Transmembrane</keyword>
<keyword evidence="1" id="KW-0472">Membrane</keyword>
<evidence type="ECO:0000313" key="2">
    <source>
        <dbReference type="EMBL" id="MDT0440680.1"/>
    </source>
</evidence>
<feature type="transmembrane region" description="Helical" evidence="1">
    <location>
        <begin position="73"/>
        <end position="95"/>
    </location>
</feature>
<comment type="caution">
    <text evidence="2">The sequence shown here is derived from an EMBL/GenBank/DDBJ whole genome shotgun (WGS) entry which is preliminary data.</text>
</comment>
<dbReference type="AlphaFoldDB" id="A0ABD5F175"/>
<feature type="transmembrane region" description="Helical" evidence="1">
    <location>
        <begin position="41"/>
        <end position="61"/>
    </location>
</feature>
<reference evidence="3" key="1">
    <citation type="submission" date="2023-07" db="EMBL/GenBank/DDBJ databases">
        <title>30 novel species of actinomycetes from the DSMZ collection.</title>
        <authorList>
            <person name="Nouioui I."/>
        </authorList>
    </citation>
    <scope>NUCLEOTIDE SEQUENCE [LARGE SCALE GENOMIC DNA]</scope>
    <source>
        <strain evidence="3">DSM 41981</strain>
    </source>
</reference>